<dbReference type="Pfam" id="PF08447">
    <property type="entry name" value="PAS_3"/>
    <property type="match status" value="1"/>
</dbReference>
<evidence type="ECO:0000256" key="8">
    <source>
        <dbReference type="ARBA" id="ARBA00023012"/>
    </source>
</evidence>
<evidence type="ECO:0000256" key="5">
    <source>
        <dbReference type="ARBA" id="ARBA00022741"/>
    </source>
</evidence>
<dbReference type="PANTHER" id="PTHR43065:SF34">
    <property type="entry name" value="SPORULATION KINASE A"/>
    <property type="match status" value="1"/>
</dbReference>
<dbReference type="InterPro" id="IPR005467">
    <property type="entry name" value="His_kinase_dom"/>
</dbReference>
<feature type="transmembrane region" description="Helical" evidence="9">
    <location>
        <begin position="40"/>
        <end position="57"/>
    </location>
</feature>
<gene>
    <name evidence="13" type="ORF">ACFFHF_16790</name>
</gene>
<dbReference type="InterPro" id="IPR000014">
    <property type="entry name" value="PAS"/>
</dbReference>
<evidence type="ECO:0000259" key="11">
    <source>
        <dbReference type="PROSITE" id="PS50112"/>
    </source>
</evidence>
<dbReference type="Gene3D" id="3.30.450.20">
    <property type="entry name" value="PAS domain"/>
    <property type="match status" value="1"/>
</dbReference>
<dbReference type="SUPFAM" id="SSF55785">
    <property type="entry name" value="PYP-like sensor domain (PAS domain)"/>
    <property type="match status" value="1"/>
</dbReference>
<dbReference type="Gene3D" id="1.10.287.130">
    <property type="match status" value="1"/>
</dbReference>
<proteinExistence type="predicted"/>
<keyword evidence="9" id="KW-1133">Transmembrane helix</keyword>
<dbReference type="SUPFAM" id="SSF55874">
    <property type="entry name" value="ATPase domain of HSP90 chaperone/DNA topoisomerase II/histidine kinase"/>
    <property type="match status" value="1"/>
</dbReference>
<dbReference type="PRINTS" id="PR00344">
    <property type="entry name" value="BCTRLSENSOR"/>
</dbReference>
<keyword evidence="9" id="KW-0472">Membrane</keyword>
<keyword evidence="8" id="KW-0902">Two-component regulatory system</keyword>
<evidence type="ECO:0000256" key="7">
    <source>
        <dbReference type="ARBA" id="ARBA00022840"/>
    </source>
</evidence>
<dbReference type="InterPro" id="IPR003594">
    <property type="entry name" value="HATPase_dom"/>
</dbReference>
<dbReference type="CDD" id="cd00082">
    <property type="entry name" value="HisKA"/>
    <property type="match status" value="1"/>
</dbReference>
<dbReference type="InterPro" id="IPR001610">
    <property type="entry name" value="PAC"/>
</dbReference>
<dbReference type="SUPFAM" id="SSF47384">
    <property type="entry name" value="Homodimeric domain of signal transducing histidine kinase"/>
    <property type="match status" value="1"/>
</dbReference>
<dbReference type="CDD" id="cd00130">
    <property type="entry name" value="PAS"/>
    <property type="match status" value="1"/>
</dbReference>
<dbReference type="PROSITE" id="PS50113">
    <property type="entry name" value="PAC"/>
    <property type="match status" value="1"/>
</dbReference>
<dbReference type="PROSITE" id="PS50109">
    <property type="entry name" value="HIS_KIN"/>
    <property type="match status" value="1"/>
</dbReference>
<keyword evidence="6" id="KW-0418">Kinase</keyword>
<evidence type="ECO:0000256" key="9">
    <source>
        <dbReference type="SAM" id="Phobius"/>
    </source>
</evidence>
<keyword evidence="3" id="KW-0597">Phosphoprotein</keyword>
<dbReference type="InterPro" id="IPR036890">
    <property type="entry name" value="HATPase_C_sf"/>
</dbReference>
<keyword evidence="7 13" id="KW-0067">ATP-binding</keyword>
<dbReference type="PROSITE" id="PS50112">
    <property type="entry name" value="PAS"/>
    <property type="match status" value="1"/>
</dbReference>
<dbReference type="SMART" id="SM00388">
    <property type="entry name" value="HisKA"/>
    <property type="match status" value="1"/>
</dbReference>
<dbReference type="EMBL" id="JBHLUU010000113">
    <property type="protein sequence ID" value="MFC0476861.1"/>
    <property type="molecule type" value="Genomic_DNA"/>
</dbReference>
<dbReference type="PANTHER" id="PTHR43065">
    <property type="entry name" value="SENSOR HISTIDINE KINASE"/>
    <property type="match status" value="1"/>
</dbReference>
<comment type="catalytic activity">
    <reaction evidence="1">
        <text>ATP + protein L-histidine = ADP + protein N-phospho-L-histidine.</text>
        <dbReference type="EC" id="2.7.13.3"/>
    </reaction>
</comment>
<dbReference type="SMART" id="SM00091">
    <property type="entry name" value="PAS"/>
    <property type="match status" value="1"/>
</dbReference>
<dbReference type="EC" id="2.7.13.3" evidence="2"/>
<evidence type="ECO:0000256" key="4">
    <source>
        <dbReference type="ARBA" id="ARBA00022679"/>
    </source>
</evidence>
<dbReference type="InterPro" id="IPR035965">
    <property type="entry name" value="PAS-like_dom_sf"/>
</dbReference>
<evidence type="ECO:0000313" key="14">
    <source>
        <dbReference type="Proteomes" id="UP001589738"/>
    </source>
</evidence>
<evidence type="ECO:0000256" key="6">
    <source>
        <dbReference type="ARBA" id="ARBA00022777"/>
    </source>
</evidence>
<dbReference type="Pfam" id="PF00512">
    <property type="entry name" value="HisKA"/>
    <property type="match status" value="1"/>
</dbReference>
<evidence type="ECO:0000259" key="12">
    <source>
        <dbReference type="PROSITE" id="PS50113"/>
    </source>
</evidence>
<dbReference type="Pfam" id="PF02518">
    <property type="entry name" value="HATPase_c"/>
    <property type="match status" value="1"/>
</dbReference>
<feature type="transmembrane region" description="Helical" evidence="9">
    <location>
        <begin position="9"/>
        <end position="28"/>
    </location>
</feature>
<comment type="caution">
    <text evidence="13">The sequence shown here is derived from an EMBL/GenBank/DDBJ whole genome shotgun (WGS) entry which is preliminary data.</text>
</comment>
<reference evidence="13 14" key="1">
    <citation type="submission" date="2024-09" db="EMBL/GenBank/DDBJ databases">
        <authorList>
            <person name="Sun Q."/>
            <person name="Mori K."/>
        </authorList>
    </citation>
    <scope>NUCLEOTIDE SEQUENCE [LARGE SCALE GENOMIC DNA]</scope>
    <source>
        <strain evidence="13 14">CGMCC 1.9126</strain>
    </source>
</reference>
<dbReference type="GO" id="GO:0005524">
    <property type="term" value="F:ATP binding"/>
    <property type="evidence" value="ECO:0007669"/>
    <property type="project" value="UniProtKB-KW"/>
</dbReference>
<dbReference type="SMART" id="SM00086">
    <property type="entry name" value="PAC"/>
    <property type="match status" value="1"/>
</dbReference>
<dbReference type="InterPro" id="IPR036097">
    <property type="entry name" value="HisK_dim/P_sf"/>
</dbReference>
<feature type="domain" description="Histidine kinase" evidence="10">
    <location>
        <begin position="224"/>
        <end position="428"/>
    </location>
</feature>
<keyword evidence="9" id="KW-0812">Transmembrane</keyword>
<accession>A0ABV6KU55</accession>
<evidence type="ECO:0000259" key="10">
    <source>
        <dbReference type="PROSITE" id="PS50109"/>
    </source>
</evidence>
<keyword evidence="5" id="KW-0547">Nucleotide-binding</keyword>
<feature type="domain" description="PAS" evidence="11">
    <location>
        <begin position="70"/>
        <end position="132"/>
    </location>
</feature>
<dbReference type="RefSeq" id="WP_377058646.1">
    <property type="nucleotide sequence ID" value="NZ_JBHLUU010000113.1"/>
</dbReference>
<keyword evidence="14" id="KW-1185">Reference proteome</keyword>
<dbReference type="SMART" id="SM00387">
    <property type="entry name" value="HATPase_c"/>
    <property type="match status" value="1"/>
</dbReference>
<dbReference type="InterPro" id="IPR004358">
    <property type="entry name" value="Sig_transdc_His_kin-like_C"/>
</dbReference>
<dbReference type="Proteomes" id="UP001589738">
    <property type="component" value="Unassembled WGS sequence"/>
</dbReference>
<dbReference type="NCBIfam" id="TIGR00229">
    <property type="entry name" value="sensory_box"/>
    <property type="match status" value="1"/>
</dbReference>
<evidence type="ECO:0000313" key="13">
    <source>
        <dbReference type="EMBL" id="MFC0476861.1"/>
    </source>
</evidence>
<dbReference type="InterPro" id="IPR003661">
    <property type="entry name" value="HisK_dim/P_dom"/>
</dbReference>
<keyword evidence="4" id="KW-0808">Transferase</keyword>
<dbReference type="Gene3D" id="3.30.565.10">
    <property type="entry name" value="Histidine kinase-like ATPase, C-terminal domain"/>
    <property type="match status" value="1"/>
</dbReference>
<feature type="domain" description="PAC" evidence="12">
    <location>
        <begin position="151"/>
        <end position="203"/>
    </location>
</feature>
<evidence type="ECO:0000256" key="1">
    <source>
        <dbReference type="ARBA" id="ARBA00000085"/>
    </source>
</evidence>
<evidence type="ECO:0000256" key="3">
    <source>
        <dbReference type="ARBA" id="ARBA00022553"/>
    </source>
</evidence>
<organism evidence="13 14">
    <name type="scientific">Robertmurraya beringensis</name>
    <dbReference type="NCBI Taxonomy" id="641660"/>
    <lineage>
        <taxon>Bacteria</taxon>
        <taxon>Bacillati</taxon>
        <taxon>Bacillota</taxon>
        <taxon>Bacilli</taxon>
        <taxon>Bacillales</taxon>
        <taxon>Bacillaceae</taxon>
        <taxon>Robertmurraya</taxon>
    </lineage>
</organism>
<dbReference type="InterPro" id="IPR013655">
    <property type="entry name" value="PAS_fold_3"/>
</dbReference>
<dbReference type="InterPro" id="IPR000700">
    <property type="entry name" value="PAS-assoc_C"/>
</dbReference>
<name>A0ABV6KU55_9BACI</name>
<evidence type="ECO:0000256" key="2">
    <source>
        <dbReference type="ARBA" id="ARBA00012438"/>
    </source>
</evidence>
<sequence length="435" mass="49760">MFERYKGRLISTIAFLIGMTTWNLVFYVAKNYDYDPWLDLPFTFIFAITAWCLGSYFDKSKVLFNKLSNSEENYKKLLETNTYLFNNLNQVVYQTDHLGCLTVLNPAWETVTGYTPLESIGRSLLFYVYHEDQEWMNQKAIDTIKHSTQIVQEEVRLRKKDGGFVWIEVNSKFNFTDNGKLISTVGTLTDITEWKLSELKLLQLNEDLAIHSDKLSVVANMSAAIAHEVRNPLTSISGFIQLLKEQRHLQKEYIDVIFSEIERIELVLSEMLLLSKPQVVNLKKFDIIKTLDYVIALISTKANMNSIEIMLKKDEKPIWVYGEENQIKQVFINIIKNAIEAMQNGGKVHVSLVNDNQYVSIYFSDTGCGIPKETLEKIGQPFYTTKEKGTGLGLTTCFKIIENHKGKIHISSQVGIGTTFEVILPLTEAEISAVI</sequence>
<protein>
    <recommendedName>
        <fullName evidence="2">histidine kinase</fullName>
        <ecNumber evidence="2">2.7.13.3</ecNumber>
    </recommendedName>
</protein>